<dbReference type="AlphaFoldDB" id="A0A4V3IDR1"/>
<feature type="transmembrane region" description="Helical" evidence="1">
    <location>
        <begin position="52"/>
        <end position="72"/>
    </location>
</feature>
<comment type="caution">
    <text evidence="2">The sequence shown here is derived from an EMBL/GenBank/DDBJ whole genome shotgun (WGS) entry which is preliminary data.</text>
</comment>
<keyword evidence="3" id="KW-1185">Reference proteome</keyword>
<keyword evidence="1" id="KW-1133">Transmembrane helix</keyword>
<evidence type="ECO:0000313" key="3">
    <source>
        <dbReference type="Proteomes" id="UP000297643"/>
    </source>
</evidence>
<dbReference type="EMBL" id="SOFM01000001">
    <property type="protein sequence ID" value="TFC08209.1"/>
    <property type="molecule type" value="Genomic_DNA"/>
</dbReference>
<protein>
    <submittedName>
        <fullName evidence="2">Uncharacterized protein</fullName>
    </submittedName>
</protein>
<keyword evidence="1" id="KW-0812">Transmembrane</keyword>
<gene>
    <name evidence="2" type="ORF">E3O32_00040</name>
</gene>
<dbReference type="RefSeq" id="WP_134505777.1">
    <property type="nucleotide sequence ID" value="NZ_SOFM01000001.1"/>
</dbReference>
<dbReference type="Proteomes" id="UP000297643">
    <property type="component" value="Unassembled WGS sequence"/>
</dbReference>
<evidence type="ECO:0000256" key="1">
    <source>
        <dbReference type="SAM" id="Phobius"/>
    </source>
</evidence>
<keyword evidence="1" id="KW-0472">Membrane</keyword>
<accession>A0A4V3IDR1</accession>
<organism evidence="2 3">
    <name type="scientific">Cryobacterium mannosilyticum</name>
    <dbReference type="NCBI Taxonomy" id="1259190"/>
    <lineage>
        <taxon>Bacteria</taxon>
        <taxon>Bacillati</taxon>
        <taxon>Actinomycetota</taxon>
        <taxon>Actinomycetes</taxon>
        <taxon>Micrococcales</taxon>
        <taxon>Microbacteriaceae</taxon>
        <taxon>Cryobacterium</taxon>
    </lineage>
</organism>
<proteinExistence type="predicted"/>
<name>A0A4V3IDR1_9MICO</name>
<sequence>MTAAWGPRIGEGFCRQYYPVWLFFVRSAIALPVALLLMAIAIPALAGSSVNSLLIVALLVVAPALIALFVSVHRVDIFGRRVAAELDQAGYPSDGLVPLRTTNQFDRWRATHNIPTEAIIGIGNRRYGQGGN</sequence>
<feature type="transmembrane region" description="Helical" evidence="1">
    <location>
        <begin position="20"/>
        <end position="46"/>
    </location>
</feature>
<reference evidence="2 3" key="1">
    <citation type="submission" date="2019-03" db="EMBL/GenBank/DDBJ databases">
        <title>Genomics of glacier-inhabiting Cryobacterium strains.</title>
        <authorList>
            <person name="Liu Q."/>
            <person name="Xin Y.-H."/>
        </authorList>
    </citation>
    <scope>NUCLEOTIDE SEQUENCE [LARGE SCALE GENOMIC DNA]</scope>
    <source>
        <strain evidence="2 3">RHLT2-21</strain>
    </source>
</reference>
<evidence type="ECO:0000313" key="2">
    <source>
        <dbReference type="EMBL" id="TFC08209.1"/>
    </source>
</evidence>